<name>A0A560WI81_9MICO</name>
<comment type="catalytic activity">
    <reaction evidence="5">
        <text>N-formimidoyl-L-glutamate + H2O = formamide + L-glutamate</text>
        <dbReference type="Rhea" id="RHEA:22492"/>
        <dbReference type="ChEBI" id="CHEBI:15377"/>
        <dbReference type="ChEBI" id="CHEBI:16397"/>
        <dbReference type="ChEBI" id="CHEBI:29985"/>
        <dbReference type="ChEBI" id="CHEBI:58928"/>
        <dbReference type="EC" id="3.5.3.8"/>
    </reaction>
</comment>
<evidence type="ECO:0000256" key="1">
    <source>
        <dbReference type="ARBA" id="ARBA00022723"/>
    </source>
</evidence>
<dbReference type="AlphaFoldDB" id="A0A560WI81"/>
<dbReference type="PROSITE" id="PS01053">
    <property type="entry name" value="ARGINASE_1"/>
    <property type="match status" value="1"/>
</dbReference>
<dbReference type="GO" id="GO:0019557">
    <property type="term" value="P:L-histidine catabolic process to glutamate and formate"/>
    <property type="evidence" value="ECO:0007669"/>
    <property type="project" value="UniProtKB-UniPathway"/>
</dbReference>
<evidence type="ECO:0000313" key="10">
    <source>
        <dbReference type="EMBL" id="TWD17268.1"/>
    </source>
</evidence>
<keyword evidence="1 5" id="KW-0479">Metal-binding</keyword>
<evidence type="ECO:0000256" key="4">
    <source>
        <dbReference type="ARBA" id="ARBA00023211"/>
    </source>
</evidence>
<dbReference type="PROSITE" id="PS51409">
    <property type="entry name" value="ARGINASE_2"/>
    <property type="match status" value="1"/>
</dbReference>
<keyword evidence="3 5" id="KW-0369">Histidine metabolism</keyword>
<dbReference type="GO" id="GO:0033389">
    <property type="term" value="P:putrescine biosynthetic process from arginine, via agmatine"/>
    <property type="evidence" value="ECO:0007669"/>
    <property type="project" value="TreeGrafter"/>
</dbReference>
<feature type="binding site" evidence="5 7">
    <location>
        <position position="151"/>
    </location>
    <ligand>
        <name>Mn(2+)</name>
        <dbReference type="ChEBI" id="CHEBI:29035"/>
        <label>1</label>
    </ligand>
</feature>
<feature type="binding site" evidence="5">
    <location>
        <position position="238"/>
    </location>
    <ligand>
        <name>Mn(2+)</name>
        <dbReference type="ChEBI" id="CHEBI:29035"/>
        <label>2</label>
    </ligand>
</feature>
<proteinExistence type="inferred from homology"/>
<reference evidence="10 11" key="1">
    <citation type="submission" date="2019-06" db="EMBL/GenBank/DDBJ databases">
        <title>Sequencing the genomes of 1000 actinobacteria strains.</title>
        <authorList>
            <person name="Klenk H.-P."/>
        </authorList>
    </citation>
    <scope>NUCLEOTIDE SEQUENCE [LARGE SCALE GENOMIC DNA]</scope>
    <source>
        <strain evidence="10 11">DSM 18935</strain>
    </source>
</reference>
<feature type="binding site" evidence="5">
    <location>
        <position position="149"/>
    </location>
    <ligand>
        <name>Mn(2+)</name>
        <dbReference type="ChEBI" id="CHEBI:29035"/>
        <label>2</label>
    </ligand>
</feature>
<evidence type="ECO:0000256" key="6">
    <source>
        <dbReference type="NCBIfam" id="TIGR01227"/>
    </source>
</evidence>
<keyword evidence="11" id="KW-1185">Reference proteome</keyword>
<comment type="caution">
    <text evidence="10">The sequence shown here is derived from an EMBL/GenBank/DDBJ whole genome shotgun (WGS) entry which is preliminary data.</text>
</comment>
<feature type="binding site" evidence="5">
    <location>
        <position position="236"/>
    </location>
    <ligand>
        <name>Mn(2+)</name>
        <dbReference type="ChEBI" id="CHEBI:29035"/>
        <label>2</label>
    </ligand>
</feature>
<comment type="similarity">
    <text evidence="5 8 9">Belongs to the arginase family.</text>
</comment>
<dbReference type="EMBL" id="VIUW01000001">
    <property type="protein sequence ID" value="TWD17268.1"/>
    <property type="molecule type" value="Genomic_DNA"/>
</dbReference>
<dbReference type="InterPro" id="IPR006035">
    <property type="entry name" value="Ureohydrolase"/>
</dbReference>
<dbReference type="Proteomes" id="UP000315628">
    <property type="component" value="Unassembled WGS sequence"/>
</dbReference>
<dbReference type="SUPFAM" id="SSF52768">
    <property type="entry name" value="Arginase/deacetylase"/>
    <property type="match status" value="1"/>
</dbReference>
<dbReference type="InterPro" id="IPR023696">
    <property type="entry name" value="Ureohydrolase_dom_sf"/>
</dbReference>
<evidence type="ECO:0000256" key="5">
    <source>
        <dbReference type="HAMAP-Rule" id="MF_00737"/>
    </source>
</evidence>
<evidence type="ECO:0000313" key="11">
    <source>
        <dbReference type="Proteomes" id="UP000315628"/>
    </source>
</evidence>
<organism evidence="10 11">
    <name type="scientific">Marihabitans asiaticum</name>
    <dbReference type="NCBI Taxonomy" id="415218"/>
    <lineage>
        <taxon>Bacteria</taxon>
        <taxon>Bacillati</taxon>
        <taxon>Actinomycetota</taxon>
        <taxon>Actinomycetes</taxon>
        <taxon>Micrococcales</taxon>
        <taxon>Intrasporangiaceae</taxon>
        <taxon>Marihabitans</taxon>
    </lineage>
</organism>
<dbReference type="EC" id="3.5.3.8" evidence="5 6"/>
<evidence type="ECO:0000256" key="3">
    <source>
        <dbReference type="ARBA" id="ARBA00022808"/>
    </source>
</evidence>
<dbReference type="InterPro" id="IPR020855">
    <property type="entry name" value="Ureohydrolase_Mn_BS"/>
</dbReference>
<feature type="binding site" evidence="7">
    <location>
        <position position="238"/>
    </location>
    <ligand>
        <name>Mn(2+)</name>
        <dbReference type="ChEBI" id="CHEBI:29035"/>
        <label>1</label>
    </ligand>
</feature>
<feature type="binding site" evidence="7">
    <location>
        <position position="149"/>
    </location>
    <ligand>
        <name>Mn(2+)</name>
        <dbReference type="ChEBI" id="CHEBI:29035"/>
        <label>1</label>
    </ligand>
</feature>
<evidence type="ECO:0000256" key="9">
    <source>
        <dbReference type="RuleBase" id="RU003684"/>
    </source>
</evidence>
<evidence type="ECO:0000256" key="7">
    <source>
        <dbReference type="PIRSR" id="PIRSR036979-1"/>
    </source>
</evidence>
<dbReference type="Gene3D" id="3.40.800.10">
    <property type="entry name" value="Ureohydrolase domain"/>
    <property type="match status" value="1"/>
</dbReference>
<evidence type="ECO:0000256" key="2">
    <source>
        <dbReference type="ARBA" id="ARBA00022801"/>
    </source>
</evidence>
<dbReference type="CDD" id="cd09988">
    <property type="entry name" value="Formimidoylglutamase"/>
    <property type="match status" value="1"/>
</dbReference>
<dbReference type="PRINTS" id="PR00116">
    <property type="entry name" value="ARGINASE"/>
</dbReference>
<protein>
    <recommendedName>
        <fullName evidence="5 6">Formimidoylglutamase</fullName>
        <ecNumber evidence="5 6">3.5.3.8</ecNumber>
    </recommendedName>
    <alternativeName>
        <fullName evidence="5">Formiminoglutamase</fullName>
    </alternativeName>
    <alternativeName>
        <fullName evidence="5">Formiminoglutamate hydrolase</fullName>
    </alternativeName>
</protein>
<dbReference type="GO" id="GO:0008783">
    <property type="term" value="F:agmatinase activity"/>
    <property type="evidence" value="ECO:0007669"/>
    <property type="project" value="TreeGrafter"/>
</dbReference>
<dbReference type="GO" id="GO:0019556">
    <property type="term" value="P:L-histidine catabolic process to glutamate and formamide"/>
    <property type="evidence" value="ECO:0007669"/>
    <property type="project" value="UniProtKB-UniRule"/>
</dbReference>
<dbReference type="UniPathway" id="UPA00379">
    <property type="reaction ID" value="UER00552"/>
</dbReference>
<dbReference type="HAMAP" id="MF_00737">
    <property type="entry name" value="Formimidoylglutam"/>
    <property type="match status" value="1"/>
</dbReference>
<keyword evidence="2 5" id="KW-0378">Hydrolase</keyword>
<dbReference type="GO" id="GO:0030145">
    <property type="term" value="F:manganese ion binding"/>
    <property type="evidence" value="ECO:0007669"/>
    <property type="project" value="UniProtKB-UniRule"/>
</dbReference>
<dbReference type="GO" id="GO:0050415">
    <property type="term" value="F:formimidoylglutamase activity"/>
    <property type="evidence" value="ECO:0007669"/>
    <property type="project" value="UniProtKB-UniRule"/>
</dbReference>
<feature type="binding site" evidence="5">
    <location>
        <position position="147"/>
    </location>
    <ligand>
        <name>Mn(2+)</name>
        <dbReference type="ChEBI" id="CHEBI:29035"/>
        <label>2</label>
    </ligand>
</feature>
<dbReference type="Pfam" id="PF00491">
    <property type="entry name" value="Arginase"/>
    <property type="match status" value="1"/>
</dbReference>
<feature type="binding site" evidence="5 7">
    <location>
        <position position="122"/>
    </location>
    <ligand>
        <name>Mn(2+)</name>
        <dbReference type="ChEBI" id="CHEBI:29035"/>
        <label>1</label>
    </ligand>
</feature>
<dbReference type="PANTHER" id="PTHR11358:SF35">
    <property type="entry name" value="FORMIMIDOYLGLUTAMASE"/>
    <property type="match status" value="1"/>
</dbReference>
<accession>A0A560WI81</accession>
<evidence type="ECO:0000256" key="8">
    <source>
        <dbReference type="PROSITE-ProRule" id="PRU00742"/>
    </source>
</evidence>
<comment type="function">
    <text evidence="5">Catalyzes the conversion of N-formimidoyl-L-glutamate to L-glutamate and formamide.</text>
</comment>
<dbReference type="NCBIfam" id="TIGR01227">
    <property type="entry name" value="hutG"/>
    <property type="match status" value="1"/>
</dbReference>
<gene>
    <name evidence="5" type="primary">hutG</name>
    <name evidence="10" type="ORF">FB557_0835</name>
</gene>
<keyword evidence="4 5" id="KW-0464">Manganese</keyword>
<dbReference type="RefSeq" id="WP_144855768.1">
    <property type="nucleotide sequence ID" value="NZ_BAAAYT010000002.1"/>
</dbReference>
<comment type="cofactor">
    <cofactor evidence="5 7">
        <name>Mn(2+)</name>
        <dbReference type="ChEBI" id="CHEBI:29035"/>
    </cofactor>
    <text evidence="5 7">Binds 2 manganese ions per subunit.</text>
</comment>
<comment type="pathway">
    <text evidence="5">Amino-acid degradation; L-histidine degradation into L-glutamate; L-glutamate from N-formimidoyl-L-glutamate (hydrolase route): step 1/1.</text>
</comment>
<dbReference type="OrthoDB" id="9789727at2"/>
<sequence length="314" mass="32639">MSSPFAWTGRDDGPGPEHRRVHHVVRPDGAGPGDEPVDVALLGFASDEGVQRNKGRVGAAEGPAALRSAVASLAVHEELAVRDHGDVAVTGGDLEGGQARLGEAIAAARDGAPLTVVLGGGHETAYGSYCGLAADGHRPRLGILNLDAHFDLRQADEATSGTPFAQIARDRARAGAQMHYAVLGISRASNTTALFETAERVGARWLLDDDCQEVAPARAFVEEFLAGVDEVYLSIDLDVLPAAVAPGVSAPAALGVPVSVIQAVCDAVADSGTLVHLDVTELNPRLDLDSRTARVAARLVHRLMTRAVAARRAS</sequence>
<feature type="binding site" evidence="5 7">
    <location>
        <position position="236"/>
    </location>
    <ligand>
        <name>Mn(2+)</name>
        <dbReference type="ChEBI" id="CHEBI:29035"/>
        <label>1</label>
    </ligand>
</feature>
<dbReference type="PANTHER" id="PTHR11358">
    <property type="entry name" value="ARGINASE/AGMATINASE"/>
    <property type="match status" value="1"/>
</dbReference>
<dbReference type="InterPro" id="IPR005923">
    <property type="entry name" value="HutG"/>
</dbReference>
<dbReference type="PIRSF" id="PIRSF036979">
    <property type="entry name" value="Arginase"/>
    <property type="match status" value="1"/>
</dbReference>
<feature type="binding site" evidence="5 7">
    <location>
        <position position="147"/>
    </location>
    <ligand>
        <name>Mn(2+)</name>
        <dbReference type="ChEBI" id="CHEBI:29035"/>
        <label>1</label>
    </ligand>
</feature>